<accession>A0A1B9GPE0</accession>
<evidence type="ECO:0000256" key="11">
    <source>
        <dbReference type="ARBA" id="ARBA00044743"/>
    </source>
</evidence>
<organism evidence="16 17">
    <name type="scientific">Kwoniella heveanensis BCC8398</name>
    <dbReference type="NCBI Taxonomy" id="1296120"/>
    <lineage>
        <taxon>Eukaryota</taxon>
        <taxon>Fungi</taxon>
        <taxon>Dikarya</taxon>
        <taxon>Basidiomycota</taxon>
        <taxon>Agaricomycotina</taxon>
        <taxon>Tremellomycetes</taxon>
        <taxon>Tremellales</taxon>
        <taxon>Cryptococcaceae</taxon>
        <taxon>Kwoniella</taxon>
    </lineage>
</organism>
<keyword evidence="7 14" id="KW-0812">Transmembrane</keyword>
<evidence type="ECO:0000256" key="15">
    <source>
        <dbReference type="SAM" id="MobiDB-lite"/>
    </source>
</evidence>
<evidence type="ECO:0000256" key="1">
    <source>
        <dbReference type="ARBA" id="ARBA00004477"/>
    </source>
</evidence>
<gene>
    <name evidence="16" type="ORF">I316_05277</name>
</gene>
<evidence type="ECO:0000256" key="3">
    <source>
        <dbReference type="ARBA" id="ARBA00011964"/>
    </source>
</evidence>
<comment type="catalytic activity">
    <reaction evidence="12 14">
        <text>an alpha-D-Man-(1-&gt;2)-alpha-D-Man-(1-&gt;2)-alpha-D-Man-(1-&gt;3)-[alpha-D-Man-(1-&gt;6)]-beta-D-Man-(1-&gt;4)-beta-D-GlcNAc-(1-&gt;4)-alpha-D-GlcNAc-diphospho-di-trans,poly-cis-dolichol + a di-trans,poly-cis-dolichyl beta-D-mannosyl phosphate = an alpha-D-Man-(1-&gt;2)-alpha-D-Man-(1-&gt;2)-alpha-D-Man-(1-&gt;3)-[alpha-D-Man-(1-&gt;3)-alpha-D-Man-(1-&gt;6)]-beta-D-Man-(1-&gt;4)-beta-D-GlcNAc-(1-&gt;4)-alpha-D-GlcNAc-diphospho-di-trans,poly-cis-dolichol + a di-trans,poly-cis-dolichyl phosphate + H(+)</text>
        <dbReference type="Rhea" id="RHEA:29527"/>
        <dbReference type="Rhea" id="RHEA-COMP:19498"/>
        <dbReference type="Rhea" id="RHEA-COMP:19501"/>
        <dbReference type="Rhea" id="RHEA-COMP:19516"/>
        <dbReference type="Rhea" id="RHEA-COMP:19517"/>
        <dbReference type="ChEBI" id="CHEBI:15378"/>
        <dbReference type="ChEBI" id="CHEBI:57683"/>
        <dbReference type="ChEBI" id="CHEBI:58211"/>
        <dbReference type="ChEBI" id="CHEBI:132515"/>
        <dbReference type="ChEBI" id="CHEBI:132516"/>
        <dbReference type="EC" id="2.4.1.258"/>
    </reaction>
    <physiologicalReaction direction="left-to-right" evidence="12 14">
        <dbReference type="Rhea" id="RHEA:29528"/>
    </physiologicalReaction>
</comment>
<keyword evidence="5 14" id="KW-0328">Glycosyltransferase</keyword>
<feature type="compositionally biased region" description="Low complexity" evidence="15">
    <location>
        <begin position="1"/>
        <end position="14"/>
    </location>
</feature>
<dbReference type="EC" id="2.4.1.258" evidence="3 14"/>
<sequence length="475" mass="53323">MPPSRASSSASGSSTQTKIKQTEHNRGIVGAVLDLVRSLLFERKHFWFLAGLICVGEALLSLLVIWKIPYTKIDWPAYMQQVQMFLDGERDYSKIEGETGPLVYPALHLYIYTAFHRFLPSIEDIRPAQYLFLIFYLLTFLAVSTIYYLAGYHYPQILLIPLALSKRAHSIFLLRLFNDPIAMLLFYASVTSFMLAAKAGERPNAGWRAGCALYSLALGVKMNILLFLPGLLVLLFQYRGVLGVVESAGIIGTIQLLLPLPYFLSSSKPYLNQAYFTSAFDFSRQFLYKWTVNWRFISEESFLSRERAVLLLAGHLGVVTLFAAFNWSPVPGGTLSVLKSGLKRWSKPAVDPTQLPANHIPLVLFTSNLIGMTFARSLHYQFQSWYFHQLPFLLFSGGSWNSVVIGIAEWLMIEYAWETFPATPLTSASLLVGHVLMLVGLFFTSSPSTFSRANGTGTVTVTGAQGKENMRRKIQ</sequence>
<feature type="transmembrane region" description="Helical" evidence="14">
    <location>
        <begin position="181"/>
        <end position="199"/>
    </location>
</feature>
<reference evidence="17" key="2">
    <citation type="submission" date="2013-12" db="EMBL/GenBank/DDBJ databases">
        <title>Evolution of pathogenesis and genome organization in the Tremellales.</title>
        <authorList>
            <person name="Cuomo C."/>
            <person name="Litvintseva A."/>
            <person name="Heitman J."/>
            <person name="Chen Y."/>
            <person name="Sun S."/>
            <person name="Springer D."/>
            <person name="Dromer F."/>
            <person name="Young S."/>
            <person name="Zeng Q."/>
            <person name="Chapman S."/>
            <person name="Gujja S."/>
            <person name="Saif S."/>
            <person name="Birren B."/>
        </authorList>
    </citation>
    <scope>NUCLEOTIDE SEQUENCE [LARGE SCALE GENOMIC DNA]</scope>
    <source>
        <strain evidence="17">BCC8398</strain>
    </source>
</reference>
<dbReference type="Pfam" id="PF05208">
    <property type="entry name" value="ALG3"/>
    <property type="match status" value="1"/>
</dbReference>
<comment type="similarity">
    <text evidence="13">Belongs to the glycosyltransferase ALG3 family.</text>
</comment>
<dbReference type="UniPathway" id="UPA00378"/>
<evidence type="ECO:0000256" key="8">
    <source>
        <dbReference type="ARBA" id="ARBA00022824"/>
    </source>
</evidence>
<feature type="transmembrane region" description="Helical" evidence="14">
    <location>
        <begin position="46"/>
        <end position="66"/>
    </location>
</feature>
<evidence type="ECO:0000256" key="5">
    <source>
        <dbReference type="ARBA" id="ARBA00022676"/>
    </source>
</evidence>
<dbReference type="EMBL" id="KI669506">
    <property type="protein sequence ID" value="OCF32940.1"/>
    <property type="molecule type" value="Genomic_DNA"/>
</dbReference>
<keyword evidence="8 14" id="KW-0256">Endoplasmic reticulum</keyword>
<evidence type="ECO:0000256" key="7">
    <source>
        <dbReference type="ARBA" id="ARBA00022692"/>
    </source>
</evidence>
<evidence type="ECO:0000313" key="17">
    <source>
        <dbReference type="Proteomes" id="UP000092666"/>
    </source>
</evidence>
<dbReference type="OrthoDB" id="20028at2759"/>
<reference evidence="16 17" key="1">
    <citation type="submission" date="2013-07" db="EMBL/GenBank/DDBJ databases">
        <title>The Genome Sequence of Cryptococcus heveanensis BCC8398.</title>
        <authorList>
            <consortium name="The Broad Institute Genome Sequencing Platform"/>
            <person name="Cuomo C."/>
            <person name="Litvintseva A."/>
            <person name="Chen Y."/>
            <person name="Heitman J."/>
            <person name="Sun S."/>
            <person name="Springer D."/>
            <person name="Dromer F."/>
            <person name="Young S.K."/>
            <person name="Zeng Q."/>
            <person name="Gargeya S."/>
            <person name="Fitzgerald M."/>
            <person name="Abouelleil A."/>
            <person name="Alvarado L."/>
            <person name="Berlin A.M."/>
            <person name="Chapman S.B."/>
            <person name="Dewar J."/>
            <person name="Goldberg J."/>
            <person name="Griggs A."/>
            <person name="Gujja S."/>
            <person name="Hansen M."/>
            <person name="Howarth C."/>
            <person name="Imamovic A."/>
            <person name="Larimer J."/>
            <person name="McCowan C."/>
            <person name="Murphy C."/>
            <person name="Pearson M."/>
            <person name="Priest M."/>
            <person name="Roberts A."/>
            <person name="Saif S."/>
            <person name="Shea T."/>
            <person name="Sykes S."/>
            <person name="Wortman J."/>
            <person name="Nusbaum C."/>
            <person name="Birren B."/>
        </authorList>
    </citation>
    <scope>NUCLEOTIDE SEQUENCE [LARGE SCALE GENOMIC DNA]</scope>
    <source>
        <strain evidence="16 17">BCC8398</strain>
    </source>
</reference>
<feature type="transmembrane region" description="Helical" evidence="14">
    <location>
        <begin position="211"/>
        <end position="236"/>
    </location>
</feature>
<evidence type="ECO:0000256" key="14">
    <source>
        <dbReference type="RuleBase" id="RU364047"/>
    </source>
</evidence>
<feature type="region of interest" description="Disordered" evidence="15">
    <location>
        <begin position="1"/>
        <end position="20"/>
    </location>
</feature>
<name>A0A1B9GPE0_9TREE</name>
<comment type="function">
    <text evidence="11 14">Dol-P-Man:Man(5)GlcNAc(2)-PP-Dol alpha-1,3-mannosyltransferase that operates in the biosynthetic pathway of dolichol-linked oligosaccharides, the glycan precursors employed in protein asparagine (N)-glycosylation. The assembly of dolichol-linked oligosaccharides begins on the cytosolic side of the endoplasmic reticulum membrane and finishes in its lumen. The sequential addition of sugars to dolichol pyrophosphate produces dolichol-linked oligosaccharides containing fourteen sugars, including two GlcNAcs, nine mannoses and three glucoses. Once assembled, the oligosaccharide is transferred from the lipid to nascent proteins by oligosaccharyltransferases. In the lumen of the endoplasmic reticulum, adds the first dolichyl beta-D-mannosyl phosphate derived mannose in an alpha-1,3 linkage to Man(5)GlcNAc(2)-PP-dolichol to produce Man(6)GlcNAc(2)-PP-dolichol.</text>
</comment>
<feature type="transmembrane region" description="Helical" evidence="14">
    <location>
        <begin position="131"/>
        <end position="150"/>
    </location>
</feature>
<feature type="transmembrane region" description="Helical" evidence="14">
    <location>
        <begin position="308"/>
        <end position="327"/>
    </location>
</feature>
<evidence type="ECO:0000256" key="13">
    <source>
        <dbReference type="ARBA" id="ARBA00093457"/>
    </source>
</evidence>
<dbReference type="PANTHER" id="PTHR12646">
    <property type="entry name" value="NOT56 - RELATED"/>
    <property type="match status" value="1"/>
</dbReference>
<evidence type="ECO:0000256" key="12">
    <source>
        <dbReference type="ARBA" id="ARBA00049506"/>
    </source>
</evidence>
<feature type="transmembrane region" description="Helical" evidence="14">
    <location>
        <begin position="425"/>
        <end position="443"/>
    </location>
</feature>
<keyword evidence="17" id="KW-1185">Reference proteome</keyword>
<keyword evidence="10 14" id="KW-0472">Membrane</keyword>
<dbReference type="GO" id="GO:0052925">
    <property type="term" value="F:dol-P-Man:Man(5)GlcNAc(2)-PP-Dol alpha-1,3-mannosyltransferase activity"/>
    <property type="evidence" value="ECO:0007669"/>
    <property type="project" value="UniProtKB-EC"/>
</dbReference>
<evidence type="ECO:0000256" key="4">
    <source>
        <dbReference type="ARBA" id="ARBA00015561"/>
    </source>
</evidence>
<evidence type="ECO:0000256" key="2">
    <source>
        <dbReference type="ARBA" id="ARBA00004922"/>
    </source>
</evidence>
<evidence type="ECO:0000313" key="16">
    <source>
        <dbReference type="EMBL" id="OCF32940.1"/>
    </source>
</evidence>
<dbReference type="GO" id="GO:0005789">
    <property type="term" value="C:endoplasmic reticulum membrane"/>
    <property type="evidence" value="ECO:0007669"/>
    <property type="project" value="UniProtKB-SubCell"/>
</dbReference>
<feature type="transmembrane region" description="Helical" evidence="14">
    <location>
        <begin position="242"/>
        <end position="264"/>
    </location>
</feature>
<keyword evidence="6 14" id="KW-0808">Transferase</keyword>
<evidence type="ECO:0000256" key="6">
    <source>
        <dbReference type="ARBA" id="ARBA00022679"/>
    </source>
</evidence>
<dbReference type="InterPro" id="IPR007873">
    <property type="entry name" value="Glycosyltransferase_ALG3"/>
</dbReference>
<evidence type="ECO:0000256" key="9">
    <source>
        <dbReference type="ARBA" id="ARBA00022989"/>
    </source>
</evidence>
<proteinExistence type="inferred from homology"/>
<comment type="pathway">
    <text evidence="2 14">Protein modification; protein glycosylation.</text>
</comment>
<dbReference type="Proteomes" id="UP000092666">
    <property type="component" value="Unassembled WGS sequence"/>
</dbReference>
<dbReference type="AlphaFoldDB" id="A0A1B9GPE0"/>
<comment type="subcellular location">
    <subcellularLocation>
        <location evidence="1 14">Endoplasmic reticulum membrane</location>
        <topology evidence="1 14">Multi-pass membrane protein</topology>
    </subcellularLocation>
</comment>
<dbReference type="STRING" id="1296120.A0A1B9GPE0"/>
<keyword evidence="9 14" id="KW-1133">Transmembrane helix</keyword>
<evidence type="ECO:0000256" key="10">
    <source>
        <dbReference type="ARBA" id="ARBA00023136"/>
    </source>
</evidence>
<feature type="transmembrane region" description="Helical" evidence="14">
    <location>
        <begin position="390"/>
        <end position="413"/>
    </location>
</feature>
<dbReference type="PANTHER" id="PTHR12646:SF0">
    <property type="entry name" value="DOL-P-MAN:MAN(5)GLCNAC(2)-PP-DOL ALPHA-1,3-MANNOSYLTRANSFERASE"/>
    <property type="match status" value="1"/>
</dbReference>
<protein>
    <recommendedName>
        <fullName evidence="4 14">Dol-P-Man:Man(5)GlcNAc(2)-PP-Dol alpha-1,3-mannosyltransferase</fullName>
        <ecNumber evidence="3 14">2.4.1.258</ecNumber>
    </recommendedName>
    <alternativeName>
        <fullName evidence="14">Dol-P-Man-dependent alpha(1-3)-mannosyltransferase</fullName>
    </alternativeName>
</protein>